<keyword evidence="2" id="KW-1185">Reference proteome</keyword>
<proteinExistence type="predicted"/>
<gene>
    <name evidence="1" type="ORF">B0H16DRAFT_1851939</name>
</gene>
<comment type="caution">
    <text evidence="1">The sequence shown here is derived from an EMBL/GenBank/DDBJ whole genome shotgun (WGS) entry which is preliminary data.</text>
</comment>
<dbReference type="EMBL" id="JARKIB010000078">
    <property type="protein sequence ID" value="KAJ7746974.1"/>
    <property type="molecule type" value="Genomic_DNA"/>
</dbReference>
<evidence type="ECO:0000313" key="1">
    <source>
        <dbReference type="EMBL" id="KAJ7746974.1"/>
    </source>
</evidence>
<dbReference type="AlphaFoldDB" id="A0AAD7N552"/>
<sequence length="259" mass="28666">MGSKHVKGPYGIDIYRERNELLVLVLVHIPRAFPPKSLGSTAPFSKRGWVAGEEQYPEEDNSASLTPPLPMQNKDSSLPVSIHNSTQSEMSAQFRRLRQDSKASSVVNESMTYATQIITAERHYYSLAKALVLPSPEQRTSVGWHPLSANWNEEIRHALDVNQDTAVPSNVDLRRATVFGAESIPNTLSPLHAKRTSNDRIKNPLSSLSSRRLGLQSDVPHDASASMESFRIPVSAASRLRCLWSMEPGDIGAVHGEYI</sequence>
<protein>
    <submittedName>
        <fullName evidence="1">Uncharacterized protein</fullName>
    </submittedName>
</protein>
<name>A0AAD7N552_9AGAR</name>
<evidence type="ECO:0000313" key="2">
    <source>
        <dbReference type="Proteomes" id="UP001215598"/>
    </source>
</evidence>
<accession>A0AAD7N552</accession>
<dbReference type="Proteomes" id="UP001215598">
    <property type="component" value="Unassembled WGS sequence"/>
</dbReference>
<organism evidence="1 2">
    <name type="scientific">Mycena metata</name>
    <dbReference type="NCBI Taxonomy" id="1033252"/>
    <lineage>
        <taxon>Eukaryota</taxon>
        <taxon>Fungi</taxon>
        <taxon>Dikarya</taxon>
        <taxon>Basidiomycota</taxon>
        <taxon>Agaricomycotina</taxon>
        <taxon>Agaricomycetes</taxon>
        <taxon>Agaricomycetidae</taxon>
        <taxon>Agaricales</taxon>
        <taxon>Marasmiineae</taxon>
        <taxon>Mycenaceae</taxon>
        <taxon>Mycena</taxon>
    </lineage>
</organism>
<reference evidence="1" key="1">
    <citation type="submission" date="2023-03" db="EMBL/GenBank/DDBJ databases">
        <title>Massive genome expansion in bonnet fungi (Mycena s.s.) driven by repeated elements and novel gene families across ecological guilds.</title>
        <authorList>
            <consortium name="Lawrence Berkeley National Laboratory"/>
            <person name="Harder C.B."/>
            <person name="Miyauchi S."/>
            <person name="Viragh M."/>
            <person name="Kuo A."/>
            <person name="Thoen E."/>
            <person name="Andreopoulos B."/>
            <person name="Lu D."/>
            <person name="Skrede I."/>
            <person name="Drula E."/>
            <person name="Henrissat B."/>
            <person name="Morin E."/>
            <person name="Kohler A."/>
            <person name="Barry K."/>
            <person name="LaButti K."/>
            <person name="Morin E."/>
            <person name="Salamov A."/>
            <person name="Lipzen A."/>
            <person name="Mereny Z."/>
            <person name="Hegedus B."/>
            <person name="Baldrian P."/>
            <person name="Stursova M."/>
            <person name="Weitz H."/>
            <person name="Taylor A."/>
            <person name="Grigoriev I.V."/>
            <person name="Nagy L.G."/>
            <person name="Martin F."/>
            <person name="Kauserud H."/>
        </authorList>
    </citation>
    <scope>NUCLEOTIDE SEQUENCE</scope>
    <source>
        <strain evidence="1">CBHHK182m</strain>
    </source>
</reference>